<accession>A0A918H3B5</accession>
<dbReference type="EMBL" id="BMSA01000001">
    <property type="protein sequence ID" value="GGT32217.1"/>
    <property type="molecule type" value="Genomic_DNA"/>
</dbReference>
<reference evidence="1" key="2">
    <citation type="submission" date="2020-09" db="EMBL/GenBank/DDBJ databases">
        <authorList>
            <person name="Sun Q."/>
            <person name="Ohkuma M."/>
        </authorList>
    </citation>
    <scope>NUCLEOTIDE SEQUENCE</scope>
    <source>
        <strain evidence="1">JCM 4125</strain>
    </source>
</reference>
<keyword evidence="2" id="KW-1185">Reference proteome</keyword>
<evidence type="ECO:0000313" key="1">
    <source>
        <dbReference type="EMBL" id="GGT32217.1"/>
    </source>
</evidence>
<protein>
    <submittedName>
        <fullName evidence="1">Uncharacterized protein</fullName>
    </submittedName>
</protein>
<name>A0A918H3B5_9ACTN</name>
<comment type="caution">
    <text evidence="1">The sequence shown here is derived from an EMBL/GenBank/DDBJ whole genome shotgun (WGS) entry which is preliminary data.</text>
</comment>
<reference evidence="1" key="1">
    <citation type="journal article" date="2014" name="Int. J. Syst. Evol. Microbiol.">
        <title>Complete genome sequence of Corynebacterium casei LMG S-19264T (=DSM 44701T), isolated from a smear-ripened cheese.</title>
        <authorList>
            <consortium name="US DOE Joint Genome Institute (JGI-PGF)"/>
            <person name="Walter F."/>
            <person name="Albersmeier A."/>
            <person name="Kalinowski J."/>
            <person name="Ruckert C."/>
        </authorList>
    </citation>
    <scope>NUCLEOTIDE SEQUENCE</scope>
    <source>
        <strain evidence="1">JCM 4125</strain>
    </source>
</reference>
<dbReference type="Proteomes" id="UP000646776">
    <property type="component" value="Unassembled WGS sequence"/>
</dbReference>
<organism evidence="1 2">
    <name type="scientific">Streptomyces phaeofaciens</name>
    <dbReference type="NCBI Taxonomy" id="68254"/>
    <lineage>
        <taxon>Bacteria</taxon>
        <taxon>Bacillati</taxon>
        <taxon>Actinomycetota</taxon>
        <taxon>Actinomycetes</taxon>
        <taxon>Kitasatosporales</taxon>
        <taxon>Streptomycetaceae</taxon>
        <taxon>Streptomyces</taxon>
    </lineage>
</organism>
<gene>
    <name evidence="1" type="ORF">GCM10010226_05500</name>
</gene>
<evidence type="ECO:0000313" key="2">
    <source>
        <dbReference type="Proteomes" id="UP000646776"/>
    </source>
</evidence>
<dbReference type="AlphaFoldDB" id="A0A918H3B5"/>
<sequence>MRNESPSTRDTPTEVVARIRSLTADQLALLGTGSDPEWRCPDCGSADCVRTTTLYSGATEPTQLCASTDTGRPR</sequence>
<proteinExistence type="predicted"/>